<organism evidence="2 3">
    <name type="scientific">Candidatus Methylobacter oryzae</name>
    <dbReference type="NCBI Taxonomy" id="2497749"/>
    <lineage>
        <taxon>Bacteria</taxon>
        <taxon>Pseudomonadati</taxon>
        <taxon>Pseudomonadota</taxon>
        <taxon>Gammaproteobacteria</taxon>
        <taxon>Methylococcales</taxon>
        <taxon>Methylococcaceae</taxon>
        <taxon>Methylobacter</taxon>
    </lineage>
</organism>
<comment type="caution">
    <text evidence="2">The sequence shown here is derived from an EMBL/GenBank/DDBJ whole genome shotgun (WGS) entry which is preliminary data.</text>
</comment>
<evidence type="ECO:0000313" key="3">
    <source>
        <dbReference type="Proteomes" id="UP000733744"/>
    </source>
</evidence>
<accession>A0ABY3CAF7</accession>
<proteinExistence type="predicted"/>
<dbReference type="Pfam" id="PF08670">
    <property type="entry name" value="MEKHLA"/>
    <property type="match status" value="1"/>
</dbReference>
<keyword evidence="3" id="KW-1185">Reference proteome</keyword>
<evidence type="ECO:0000313" key="2">
    <source>
        <dbReference type="EMBL" id="TRW95151.1"/>
    </source>
</evidence>
<dbReference type="Proteomes" id="UP000733744">
    <property type="component" value="Unassembled WGS sequence"/>
</dbReference>
<reference evidence="2 3" key="1">
    <citation type="journal article" date="2019" name="Antonie Van Leeuwenhoek">
        <title>Description of 'Ca. Methylobacter oryzae' KRF1, a novel species from the environmentally important Methylobacter clade 2.</title>
        <authorList>
            <person name="Khatri K."/>
            <person name="Mohite J.A."/>
            <person name="Pandit P.S."/>
            <person name="Bahulikar R."/>
            <person name="Rahalkar M.C."/>
        </authorList>
    </citation>
    <scope>NUCLEOTIDE SEQUENCE [LARGE SCALE GENOMIC DNA]</scope>
    <source>
        <strain evidence="2 3">KRF1</strain>
    </source>
</reference>
<protein>
    <submittedName>
        <fullName evidence="2">MEKHLA domain-containing protein</fullName>
    </submittedName>
</protein>
<sequence>MEYPAEANCFLVEHAVVIRDSYRQLLLKELIPDVQSDRQFAKQLFYAPFAVVSHDTASDPIFNYANLKALELFELSWEDFTRLPSRLSAEAVNQAKRDQVLATVSEKGYIDHYEGVRISSTGKRFLIKNTVIWNLADKNSRYKGQAAWFDQWVFL</sequence>
<evidence type="ECO:0000259" key="1">
    <source>
        <dbReference type="Pfam" id="PF08670"/>
    </source>
</evidence>
<feature type="domain" description="MEKHLA" evidence="1">
    <location>
        <begin position="13"/>
        <end position="154"/>
    </location>
</feature>
<name>A0ABY3CAF7_9GAMM</name>
<dbReference type="RefSeq" id="WP_127029732.1">
    <property type="nucleotide sequence ID" value="NZ_RYFG02000092.1"/>
</dbReference>
<dbReference type="InterPro" id="IPR013978">
    <property type="entry name" value="MEKHLA"/>
</dbReference>
<gene>
    <name evidence="2" type="ORF">EKO24_010420</name>
</gene>
<dbReference type="EMBL" id="RYFG02000092">
    <property type="protein sequence ID" value="TRW95151.1"/>
    <property type="molecule type" value="Genomic_DNA"/>
</dbReference>